<evidence type="ECO:0000313" key="4">
    <source>
        <dbReference type="Proteomes" id="UP000092698"/>
    </source>
</evidence>
<dbReference type="InterPro" id="IPR012338">
    <property type="entry name" value="Beta-lactam/transpept-like"/>
</dbReference>
<gene>
    <name evidence="3" type="primary">nylB_2</name>
    <name evidence="3" type="ORF">A6F65_00369</name>
</gene>
<dbReference type="PATRIC" id="fig|645517.4.peg.369"/>
<dbReference type="EC" id="3.5.1.46" evidence="3"/>
<dbReference type="PANTHER" id="PTHR43283">
    <property type="entry name" value="BETA-LACTAMASE-RELATED"/>
    <property type="match status" value="1"/>
</dbReference>
<dbReference type="PROSITE" id="PS51257">
    <property type="entry name" value="PROKAR_LIPOPROTEIN"/>
    <property type="match status" value="1"/>
</dbReference>
<keyword evidence="3" id="KW-0378">Hydrolase</keyword>
<dbReference type="SUPFAM" id="SSF56601">
    <property type="entry name" value="beta-lactamase/transpeptidase-like"/>
    <property type="match status" value="1"/>
</dbReference>
<dbReference type="OrthoDB" id="9814204at2"/>
<dbReference type="Pfam" id="PF00144">
    <property type="entry name" value="Beta-lactamase"/>
    <property type="match status" value="1"/>
</dbReference>
<proteinExistence type="predicted"/>
<evidence type="ECO:0000256" key="1">
    <source>
        <dbReference type="SAM" id="SignalP"/>
    </source>
</evidence>
<accession>A0A1C7D5F0</accession>
<protein>
    <submittedName>
        <fullName evidence="3">6-aminohexanoate-dimer hydrolase</fullName>
        <ecNumber evidence="3">3.5.1.46</ecNumber>
    </submittedName>
</protein>
<reference evidence="3 4" key="1">
    <citation type="submission" date="2016-07" db="EMBL/GenBank/DDBJ databases">
        <title>Complete genome sequence of Altererythrobacter namhicola JCM 16345T, containing esterase-encoding genes.</title>
        <authorList>
            <person name="Cheng H."/>
            <person name="Wu Y.-H."/>
            <person name="Jian S.-L."/>
            <person name="Huo Y.-Y."/>
            <person name="Wang C.-S."/>
            <person name="Xu X.-W."/>
        </authorList>
    </citation>
    <scope>NUCLEOTIDE SEQUENCE [LARGE SCALE GENOMIC DNA]</scope>
    <source>
        <strain evidence="3 4">JCM 16345</strain>
    </source>
</reference>
<evidence type="ECO:0000313" key="3">
    <source>
        <dbReference type="EMBL" id="ANU06694.1"/>
    </source>
</evidence>
<dbReference type="EMBL" id="CP016545">
    <property type="protein sequence ID" value="ANU06694.1"/>
    <property type="molecule type" value="Genomic_DNA"/>
</dbReference>
<evidence type="ECO:0000259" key="2">
    <source>
        <dbReference type="Pfam" id="PF00144"/>
    </source>
</evidence>
<dbReference type="InterPro" id="IPR001466">
    <property type="entry name" value="Beta-lactam-related"/>
</dbReference>
<dbReference type="STRING" id="645517.A6F65_00369"/>
<dbReference type="GO" id="GO:0019875">
    <property type="term" value="F:6-aminohexanoate-dimer hydrolase activity"/>
    <property type="evidence" value="ECO:0007669"/>
    <property type="project" value="UniProtKB-EC"/>
</dbReference>
<keyword evidence="4" id="KW-1185">Reference proteome</keyword>
<dbReference type="AlphaFoldDB" id="A0A1C7D5F0"/>
<feature type="signal peptide" evidence="1">
    <location>
        <begin position="1"/>
        <end position="25"/>
    </location>
</feature>
<organism evidence="3 4">
    <name type="scientific">Paraurantiacibacter namhicola</name>
    <dbReference type="NCBI Taxonomy" id="645517"/>
    <lineage>
        <taxon>Bacteria</taxon>
        <taxon>Pseudomonadati</taxon>
        <taxon>Pseudomonadota</taxon>
        <taxon>Alphaproteobacteria</taxon>
        <taxon>Sphingomonadales</taxon>
        <taxon>Erythrobacteraceae</taxon>
        <taxon>Paraurantiacibacter</taxon>
    </lineage>
</organism>
<dbReference type="Gene3D" id="3.40.710.10">
    <property type="entry name" value="DD-peptidase/beta-lactamase superfamily"/>
    <property type="match status" value="1"/>
</dbReference>
<dbReference type="KEGG" id="anh:A6F65_00369"/>
<dbReference type="Proteomes" id="UP000092698">
    <property type="component" value="Chromosome"/>
</dbReference>
<feature type="domain" description="Beta-lactamase-related" evidence="2">
    <location>
        <begin position="75"/>
        <end position="363"/>
    </location>
</feature>
<dbReference type="InterPro" id="IPR050789">
    <property type="entry name" value="Diverse_Enzym_Activities"/>
</dbReference>
<feature type="chain" id="PRO_5008884269" evidence="1">
    <location>
        <begin position="26"/>
        <end position="381"/>
    </location>
</feature>
<sequence length="381" mass="40934">MSRRSRSPNPLARLLPALLAAAVLAGCGSDGPPPEPPLPESALEAVVESPGVEREKLARKIDALFTAEGIGETRAVIVMHRGEVVAERYAEGFGPGTRFIGWSLSKTVTGLMIGALVAEGQLALDESPPIPRWQRSGDPRGEITIRQLLQMRSGLRHAEASDPVYESPEVRMMFLDGRDDMAAWAQAQPLEHEPGAEFDYSTNTSVILADVAARVLAPGAGPDARREAVAGFLESRLATPMGAPSFTGEFDAQGTMLAGSNIWATARDWAKLGELLRNGGSKGGVQLVPRSWVDFMRRPSPRASDYGAHLWLNRASGNDRTVLWPAQGPDTAFAAVGHLGQYVVVSPEQGLTVVRLGKSTNEERDLMVPLLAELFALYPLT</sequence>
<keyword evidence="1" id="KW-0732">Signal</keyword>
<name>A0A1C7D5F0_9SPHN</name>
<dbReference type="PANTHER" id="PTHR43283:SF7">
    <property type="entry name" value="BETA-LACTAMASE-RELATED DOMAIN-CONTAINING PROTEIN"/>
    <property type="match status" value="1"/>
</dbReference>
<dbReference type="RefSeq" id="WP_067785272.1">
    <property type="nucleotide sequence ID" value="NZ_CP016545.1"/>
</dbReference>